<gene>
    <name evidence="2" type="ORF">ASN18_3376</name>
</gene>
<evidence type="ECO:0000313" key="3">
    <source>
        <dbReference type="Proteomes" id="UP000060487"/>
    </source>
</evidence>
<reference evidence="2 3" key="1">
    <citation type="submission" date="2015-11" db="EMBL/GenBank/DDBJ databases">
        <authorList>
            <person name="Lin W."/>
        </authorList>
    </citation>
    <scope>NUCLEOTIDE SEQUENCE [LARGE SCALE GENOMIC DNA]</scope>
    <source>
        <strain evidence="2 3">HCH-1</strain>
    </source>
</reference>
<feature type="domain" description="HTH cro/C1-type" evidence="1">
    <location>
        <begin position="7"/>
        <end position="61"/>
    </location>
</feature>
<dbReference type="SUPFAM" id="SSF47413">
    <property type="entry name" value="lambda repressor-like DNA-binding domains"/>
    <property type="match status" value="1"/>
</dbReference>
<sequence length="90" mass="10060">MKGNEYIKMKRIEKGLSLQALSKKCGVSFSRIASLERGEHKILFDNLIKILNGLEASMYDFLNVVGYFPPSYKREDVVAGGGFEPPTFGL</sequence>
<dbReference type="Gene3D" id="1.10.260.40">
    <property type="entry name" value="lambda repressor-like DNA-binding domains"/>
    <property type="match status" value="1"/>
</dbReference>
<protein>
    <submittedName>
        <fullName evidence="2">Transcriptional regulator, y4mF family</fullName>
    </submittedName>
</protein>
<dbReference type="PROSITE" id="PS50943">
    <property type="entry name" value="HTH_CROC1"/>
    <property type="match status" value="1"/>
</dbReference>
<name>A0ABR5SES6_9BACT</name>
<keyword evidence="3" id="KW-1185">Reference proteome</keyword>
<dbReference type="Proteomes" id="UP000060487">
    <property type="component" value="Unassembled WGS sequence"/>
</dbReference>
<organism evidence="2 3">
    <name type="scientific">Candidatus Magnetominusculus xianensis</name>
    <dbReference type="NCBI Taxonomy" id="1748249"/>
    <lineage>
        <taxon>Bacteria</taxon>
        <taxon>Pseudomonadati</taxon>
        <taxon>Nitrospirota</taxon>
        <taxon>Nitrospiria</taxon>
        <taxon>Nitrospirales</taxon>
        <taxon>Nitrospiraceae</taxon>
        <taxon>Candidatus Magnetominusculus</taxon>
    </lineage>
</organism>
<dbReference type="InterPro" id="IPR001387">
    <property type="entry name" value="Cro/C1-type_HTH"/>
</dbReference>
<evidence type="ECO:0000259" key="1">
    <source>
        <dbReference type="PROSITE" id="PS50943"/>
    </source>
</evidence>
<dbReference type="Pfam" id="PF01381">
    <property type="entry name" value="HTH_3"/>
    <property type="match status" value="1"/>
</dbReference>
<accession>A0ABR5SES6</accession>
<dbReference type="SMART" id="SM00530">
    <property type="entry name" value="HTH_XRE"/>
    <property type="match status" value="1"/>
</dbReference>
<dbReference type="EMBL" id="LNQR01000152">
    <property type="protein sequence ID" value="KWT73732.1"/>
    <property type="molecule type" value="Genomic_DNA"/>
</dbReference>
<proteinExistence type="predicted"/>
<dbReference type="CDD" id="cd00093">
    <property type="entry name" value="HTH_XRE"/>
    <property type="match status" value="1"/>
</dbReference>
<comment type="caution">
    <text evidence="2">The sequence shown here is derived from an EMBL/GenBank/DDBJ whole genome shotgun (WGS) entry which is preliminary data.</text>
</comment>
<evidence type="ECO:0000313" key="2">
    <source>
        <dbReference type="EMBL" id="KWT73732.1"/>
    </source>
</evidence>
<dbReference type="InterPro" id="IPR010982">
    <property type="entry name" value="Lambda_DNA-bd_dom_sf"/>
</dbReference>